<comment type="catalytic activity">
    <reaction evidence="6">
        <text>Couples ATP hydrolysis with the unwinding of duplex DNA by translocating in the 3'-5' direction.</text>
        <dbReference type="EC" id="5.6.2.4"/>
    </reaction>
</comment>
<gene>
    <name evidence="12" type="ORF">ALO81_05071</name>
    <name evidence="13" type="ORF">ALQ64_05364</name>
</gene>
<evidence type="ECO:0000313" key="15">
    <source>
        <dbReference type="Proteomes" id="UP000281372"/>
    </source>
</evidence>
<evidence type="ECO:0000313" key="14">
    <source>
        <dbReference type="Proteomes" id="UP000050564"/>
    </source>
</evidence>
<dbReference type="GO" id="GO:0003677">
    <property type="term" value="F:DNA binding"/>
    <property type="evidence" value="ECO:0007669"/>
    <property type="project" value="InterPro"/>
</dbReference>
<dbReference type="PROSITE" id="PS51198">
    <property type="entry name" value="UVRD_HELICASE_ATP_BIND"/>
    <property type="match status" value="1"/>
</dbReference>
<reference evidence="12 14" key="1">
    <citation type="submission" date="2015-09" db="EMBL/GenBank/DDBJ databases">
        <title>Genome announcement of multiple Pseudomonas syringae strains.</title>
        <authorList>
            <person name="Thakur S."/>
            <person name="Wang P.W."/>
            <person name="Gong Y."/>
            <person name="Weir B.S."/>
            <person name="Guttman D.S."/>
        </authorList>
    </citation>
    <scope>NUCLEOTIDE SEQUENCE [LARGE SCALE GENOMIC DNA]</scope>
    <source>
        <strain evidence="12 14">ICMP2823</strain>
    </source>
</reference>
<dbReference type="PANTHER" id="PTHR11070">
    <property type="entry name" value="UVRD / RECB / PCRA DNA HELICASE FAMILY MEMBER"/>
    <property type="match status" value="1"/>
</dbReference>
<evidence type="ECO:0000256" key="9">
    <source>
        <dbReference type="ARBA" id="ARBA00048988"/>
    </source>
</evidence>
<dbReference type="EMBL" id="RBOW01000434">
    <property type="protein sequence ID" value="RMN31806.1"/>
    <property type="molecule type" value="Genomic_DNA"/>
</dbReference>
<dbReference type="Gene3D" id="3.40.50.300">
    <property type="entry name" value="P-loop containing nucleotide triphosphate hydrolases"/>
    <property type="match status" value="3"/>
</dbReference>
<dbReference type="CDD" id="cd17932">
    <property type="entry name" value="DEXQc_UvrD"/>
    <property type="match status" value="1"/>
</dbReference>
<dbReference type="InterPro" id="IPR027417">
    <property type="entry name" value="P-loop_NTPase"/>
</dbReference>
<evidence type="ECO:0000256" key="4">
    <source>
        <dbReference type="ARBA" id="ARBA00022840"/>
    </source>
</evidence>
<dbReference type="GO" id="GO:0043138">
    <property type="term" value="F:3'-5' DNA helicase activity"/>
    <property type="evidence" value="ECO:0007669"/>
    <property type="project" value="UniProtKB-EC"/>
</dbReference>
<keyword evidence="5" id="KW-0413">Isomerase</keyword>
<keyword evidence="4 10" id="KW-0067">ATP-binding</keyword>
<evidence type="ECO:0000313" key="12">
    <source>
        <dbReference type="EMBL" id="KPW70527.1"/>
    </source>
</evidence>
<evidence type="ECO:0000256" key="3">
    <source>
        <dbReference type="ARBA" id="ARBA00022806"/>
    </source>
</evidence>
<accession>A0A0P9LLJ8</accession>
<dbReference type="InterPro" id="IPR000212">
    <property type="entry name" value="DNA_helicase_UvrD/REP"/>
</dbReference>
<dbReference type="Proteomes" id="UP000050564">
    <property type="component" value="Unassembled WGS sequence"/>
</dbReference>
<dbReference type="Pfam" id="PF13361">
    <property type="entry name" value="UvrD_C"/>
    <property type="match status" value="1"/>
</dbReference>
<evidence type="ECO:0000256" key="10">
    <source>
        <dbReference type="PROSITE-ProRule" id="PRU00560"/>
    </source>
</evidence>
<name>A0A0P9LLJ8_PSECA</name>
<dbReference type="GO" id="GO:0000725">
    <property type="term" value="P:recombinational repair"/>
    <property type="evidence" value="ECO:0007669"/>
    <property type="project" value="TreeGrafter"/>
</dbReference>
<reference evidence="13 15" key="2">
    <citation type="submission" date="2018-08" db="EMBL/GenBank/DDBJ databases">
        <title>Recombination of ecologically and evolutionarily significant loci maintains genetic cohesion in the Pseudomonas syringae species complex.</title>
        <authorList>
            <person name="Dillon M."/>
            <person name="Thakur S."/>
            <person name="Almeida R.N.D."/>
            <person name="Weir B.S."/>
            <person name="Guttman D.S."/>
        </authorList>
    </citation>
    <scope>NUCLEOTIDE SEQUENCE [LARGE SCALE GENOMIC DNA]</scope>
    <source>
        <strain evidence="13 15">ICMP 2821</strain>
    </source>
</reference>
<dbReference type="Proteomes" id="UP000281372">
    <property type="component" value="Unassembled WGS sequence"/>
</dbReference>
<evidence type="ECO:0000256" key="6">
    <source>
        <dbReference type="ARBA" id="ARBA00034617"/>
    </source>
</evidence>
<dbReference type="InterPro" id="IPR014016">
    <property type="entry name" value="UvrD-like_ATP-bd"/>
</dbReference>
<evidence type="ECO:0000256" key="7">
    <source>
        <dbReference type="ARBA" id="ARBA00034808"/>
    </source>
</evidence>
<keyword evidence="1 10" id="KW-0547">Nucleotide-binding</keyword>
<evidence type="ECO:0000256" key="1">
    <source>
        <dbReference type="ARBA" id="ARBA00022741"/>
    </source>
</evidence>
<evidence type="ECO:0000259" key="11">
    <source>
        <dbReference type="PROSITE" id="PS51198"/>
    </source>
</evidence>
<protein>
    <recommendedName>
        <fullName evidence="7">DNA 3'-5' helicase</fullName>
        <ecNumber evidence="7">5.6.2.4</ecNumber>
    </recommendedName>
    <alternativeName>
        <fullName evidence="8">DNA 3'-5' helicase II</fullName>
    </alternativeName>
</protein>
<dbReference type="InterPro" id="IPR014017">
    <property type="entry name" value="DNA_helicase_UvrD-like_C"/>
</dbReference>
<dbReference type="EC" id="5.6.2.4" evidence="7"/>
<keyword evidence="2 10" id="KW-0378">Hydrolase</keyword>
<organism evidence="12 14">
    <name type="scientific">Pseudomonas cannabina</name>
    <dbReference type="NCBI Taxonomy" id="86840"/>
    <lineage>
        <taxon>Bacteria</taxon>
        <taxon>Pseudomonadati</taxon>
        <taxon>Pseudomonadota</taxon>
        <taxon>Gammaproteobacteria</taxon>
        <taxon>Pseudomonadales</taxon>
        <taxon>Pseudomonadaceae</taxon>
        <taxon>Pseudomonas</taxon>
    </lineage>
</organism>
<evidence type="ECO:0000256" key="2">
    <source>
        <dbReference type="ARBA" id="ARBA00022801"/>
    </source>
</evidence>
<evidence type="ECO:0000256" key="5">
    <source>
        <dbReference type="ARBA" id="ARBA00023235"/>
    </source>
</evidence>
<evidence type="ECO:0000313" key="13">
    <source>
        <dbReference type="EMBL" id="RMN31806.1"/>
    </source>
</evidence>
<comment type="caution">
    <text evidence="12">The sequence shown here is derived from an EMBL/GenBank/DDBJ whole genome shotgun (WGS) entry which is preliminary data.</text>
</comment>
<keyword evidence="3 10" id="KW-0347">Helicase</keyword>
<feature type="domain" description="UvrD-like helicase ATP-binding" evidence="11">
    <location>
        <begin position="20"/>
        <end position="308"/>
    </location>
</feature>
<dbReference type="GO" id="GO:0016787">
    <property type="term" value="F:hydrolase activity"/>
    <property type="evidence" value="ECO:0007669"/>
    <property type="project" value="UniProtKB-UniRule"/>
</dbReference>
<dbReference type="PATRIC" id="fig|86840.3.peg.4916"/>
<evidence type="ECO:0000256" key="8">
    <source>
        <dbReference type="ARBA" id="ARBA00034923"/>
    </source>
</evidence>
<dbReference type="GO" id="GO:0005524">
    <property type="term" value="F:ATP binding"/>
    <property type="evidence" value="ECO:0007669"/>
    <property type="project" value="UniProtKB-UniRule"/>
</dbReference>
<dbReference type="PANTHER" id="PTHR11070:SF2">
    <property type="entry name" value="ATP-DEPENDENT DNA HELICASE SRS2"/>
    <property type="match status" value="1"/>
</dbReference>
<dbReference type="EMBL" id="LJPX01000393">
    <property type="protein sequence ID" value="KPW70527.1"/>
    <property type="molecule type" value="Genomic_DNA"/>
</dbReference>
<dbReference type="SUPFAM" id="SSF52540">
    <property type="entry name" value="P-loop containing nucleoside triphosphate hydrolases"/>
    <property type="match status" value="1"/>
</dbReference>
<sequence>MNMTLSSRRVSSENWKPVGVKSLEKHAFEVVCSHVNRSVIAGPGAGKTELLAQRAAYLLQTGAAPAPRRILAISFKRDAASNLASRVRKRCHPDHAGRLDSMTFDAFAKSLVDRFGQSLPERWRPRPDYEITSYYERDYKDFLFQDVGLPPTTIGTRADLRAVGPKIFERNYVLGQPLPIDGWLCPTVGQWAADLFWRASLHGGEKSVLSFPMIGRLAELLLRVNSMARDALRLTYSHLFMDEFQDTTQVQYDLVSTIFRGTDTVLTAVGDNKQQIMRWAMAMDDPFSEFDADFSAKRTSLYNNYRSSPDLVRIQHILAQALDIAAVEPISQTAGTINEESCTVFDFPSPHAEAHNLAVSVASNIASGKLTPRDFVLLVRQKAGEYAEVLEPAFTAQGLSLRNEAGLVGAIMLQELLVEEVSVLLVSLLRLSMTLRAGRYWSECQKWMASLRGVEFDDEIGHSKLTRELDACAIWLGANRSSLPTTLKAARSLVDEVMGFVGLGHLKSRHPAYAQGEWLEKVLDAAATHLFNCAIKCADWPSALDTYEGVNAIPLMTIHKSKGLEYHTVIFVGLDDGAWWSFSNDEIEATAGFFVAFTRAKQRVIFTYCAKRGGRTKIATLYHLLQTAGVQITQIS</sequence>
<proteinExistence type="predicted"/>
<dbReference type="AlphaFoldDB" id="A0A0P9LLJ8"/>
<dbReference type="Pfam" id="PF00580">
    <property type="entry name" value="UvrD-helicase"/>
    <property type="match status" value="2"/>
</dbReference>
<comment type="catalytic activity">
    <reaction evidence="9">
        <text>ATP + H2O = ADP + phosphate + H(+)</text>
        <dbReference type="Rhea" id="RHEA:13065"/>
        <dbReference type="ChEBI" id="CHEBI:15377"/>
        <dbReference type="ChEBI" id="CHEBI:15378"/>
        <dbReference type="ChEBI" id="CHEBI:30616"/>
        <dbReference type="ChEBI" id="CHEBI:43474"/>
        <dbReference type="ChEBI" id="CHEBI:456216"/>
        <dbReference type="EC" id="5.6.2.4"/>
    </reaction>
</comment>
<feature type="binding site" evidence="10">
    <location>
        <begin position="41"/>
        <end position="48"/>
    </location>
    <ligand>
        <name>ATP</name>
        <dbReference type="ChEBI" id="CHEBI:30616"/>
    </ligand>
</feature>